<sequence length="139" mass="16305">MINKKLIFNFILILFVLSTVFFIWLEYKETTIHKEIKVENVKRVNWTYANKLSMYGADQSGIQDIVSWFNNANVIEDSNVSFDTLPVKAKLTINLNKNKSIHLINKNNEILTVIRKDLDHDITYTIYQPNLLQLLKTDE</sequence>
<evidence type="ECO:0000313" key="3">
    <source>
        <dbReference type="Proteomes" id="UP001597214"/>
    </source>
</evidence>
<name>A0ABW4LWF2_9BACI</name>
<keyword evidence="3" id="KW-1185">Reference proteome</keyword>
<keyword evidence="1" id="KW-0812">Transmembrane</keyword>
<feature type="transmembrane region" description="Helical" evidence="1">
    <location>
        <begin position="6"/>
        <end position="27"/>
    </location>
</feature>
<accession>A0ABW4LWF2</accession>
<comment type="caution">
    <text evidence="2">The sequence shown here is derived from an EMBL/GenBank/DDBJ whole genome shotgun (WGS) entry which is preliminary data.</text>
</comment>
<evidence type="ECO:0000256" key="1">
    <source>
        <dbReference type="SAM" id="Phobius"/>
    </source>
</evidence>
<proteinExistence type="predicted"/>
<reference evidence="3" key="1">
    <citation type="journal article" date="2019" name="Int. J. Syst. Evol. Microbiol.">
        <title>The Global Catalogue of Microorganisms (GCM) 10K type strain sequencing project: providing services to taxonomists for standard genome sequencing and annotation.</title>
        <authorList>
            <consortium name="The Broad Institute Genomics Platform"/>
            <consortium name="The Broad Institute Genome Sequencing Center for Infectious Disease"/>
            <person name="Wu L."/>
            <person name="Ma J."/>
        </authorList>
    </citation>
    <scope>NUCLEOTIDE SEQUENCE [LARGE SCALE GENOMIC DNA]</scope>
    <source>
        <strain evidence="3">CCUG 49339</strain>
    </source>
</reference>
<keyword evidence="1" id="KW-1133">Transmembrane helix</keyword>
<gene>
    <name evidence="2" type="ORF">ACFSCX_23310</name>
</gene>
<organism evidence="2 3">
    <name type="scientific">Bacillus salitolerans</name>
    <dbReference type="NCBI Taxonomy" id="1437434"/>
    <lineage>
        <taxon>Bacteria</taxon>
        <taxon>Bacillati</taxon>
        <taxon>Bacillota</taxon>
        <taxon>Bacilli</taxon>
        <taxon>Bacillales</taxon>
        <taxon>Bacillaceae</taxon>
        <taxon>Bacillus</taxon>
    </lineage>
</organism>
<dbReference type="Proteomes" id="UP001597214">
    <property type="component" value="Unassembled WGS sequence"/>
</dbReference>
<dbReference type="EMBL" id="JBHUEM010000055">
    <property type="protein sequence ID" value="MFD1739413.1"/>
    <property type="molecule type" value="Genomic_DNA"/>
</dbReference>
<evidence type="ECO:0000313" key="2">
    <source>
        <dbReference type="EMBL" id="MFD1739413.1"/>
    </source>
</evidence>
<keyword evidence="1" id="KW-0472">Membrane</keyword>
<protein>
    <submittedName>
        <fullName evidence="2">Uncharacterized protein</fullName>
    </submittedName>
</protein>
<dbReference type="RefSeq" id="WP_377930654.1">
    <property type="nucleotide sequence ID" value="NZ_JBHUEM010000055.1"/>
</dbReference>